<feature type="chain" id="PRO_5007892463" evidence="1">
    <location>
        <begin position="26"/>
        <end position="152"/>
    </location>
</feature>
<dbReference type="Proteomes" id="UP000076874">
    <property type="component" value="Unassembled WGS sequence"/>
</dbReference>
<feature type="signal peptide" evidence="1">
    <location>
        <begin position="1"/>
        <end position="25"/>
    </location>
</feature>
<comment type="caution">
    <text evidence="2">The sequence shown here is derived from an EMBL/GenBank/DDBJ whole genome shotgun (WGS) entry which is preliminary data.</text>
</comment>
<evidence type="ECO:0000313" key="2">
    <source>
        <dbReference type="EMBL" id="OAA60227.1"/>
    </source>
</evidence>
<protein>
    <submittedName>
        <fullName evidence="2">Uncharacterized protein</fullName>
    </submittedName>
</protein>
<gene>
    <name evidence="2" type="ORF">SPI_05351</name>
</gene>
<name>A0A167T4L6_9HYPO</name>
<reference evidence="2 3" key="1">
    <citation type="journal article" date="2016" name="Genome Biol. Evol.">
        <title>Divergent and convergent evolution of fungal pathogenicity.</title>
        <authorList>
            <person name="Shang Y."/>
            <person name="Xiao G."/>
            <person name="Zheng P."/>
            <person name="Cen K."/>
            <person name="Zhan S."/>
            <person name="Wang C."/>
        </authorList>
    </citation>
    <scope>NUCLEOTIDE SEQUENCE [LARGE SCALE GENOMIC DNA]</scope>
    <source>
        <strain evidence="2 3">RCEF 264</strain>
    </source>
</reference>
<keyword evidence="1" id="KW-0732">Signal</keyword>
<evidence type="ECO:0000256" key="1">
    <source>
        <dbReference type="SAM" id="SignalP"/>
    </source>
</evidence>
<accession>A0A167T4L6</accession>
<proteinExistence type="predicted"/>
<dbReference type="EMBL" id="AZHD01000009">
    <property type="protein sequence ID" value="OAA60227.1"/>
    <property type="molecule type" value="Genomic_DNA"/>
</dbReference>
<keyword evidence="3" id="KW-1185">Reference proteome</keyword>
<organism evidence="2 3">
    <name type="scientific">Niveomyces insectorum RCEF 264</name>
    <dbReference type="NCBI Taxonomy" id="1081102"/>
    <lineage>
        <taxon>Eukaryota</taxon>
        <taxon>Fungi</taxon>
        <taxon>Dikarya</taxon>
        <taxon>Ascomycota</taxon>
        <taxon>Pezizomycotina</taxon>
        <taxon>Sordariomycetes</taxon>
        <taxon>Hypocreomycetidae</taxon>
        <taxon>Hypocreales</taxon>
        <taxon>Cordycipitaceae</taxon>
        <taxon>Niveomyces</taxon>
    </lineage>
</organism>
<dbReference type="AlphaFoldDB" id="A0A167T4L6"/>
<evidence type="ECO:0000313" key="3">
    <source>
        <dbReference type="Proteomes" id="UP000076874"/>
    </source>
</evidence>
<sequence length="152" mass="16470">MAASLFRYVWHLLVVLTAVLAVTNAADNPLCNFRFHSEQLVLPLESLARAYGQRAAMAGILAAHAEQIPSERVAAACGETKPRVGEAGPAGSVGCGWSHDLEAFNVFLAAKHEHMQLVPFAGCHFGNTDTCSDISWFHRSSGFVWVSMLSRD</sequence>